<reference evidence="1" key="1">
    <citation type="journal article" date="2016" name="Proc. Natl. Acad. Sci. U.S.A.">
        <title>Lipid metabolic changes in an early divergent fungus govern the establishment of a mutualistic symbiosis with endobacteria.</title>
        <authorList>
            <person name="Lastovetsky O.A."/>
            <person name="Gaspar M.L."/>
            <person name="Mondo S.J."/>
            <person name="LaButti K.M."/>
            <person name="Sandor L."/>
            <person name="Grigoriev I.V."/>
            <person name="Henry S.A."/>
            <person name="Pawlowska T.E."/>
        </authorList>
    </citation>
    <scope>NUCLEOTIDE SEQUENCE [LARGE SCALE GENOMIC DNA]</scope>
    <source>
        <strain evidence="1">ATCC 52814</strain>
    </source>
</reference>
<accession>A0A1X0QP18</accession>
<gene>
    <name evidence="1" type="ORF">BCV72DRAFT_217193</name>
</gene>
<evidence type="ECO:0000313" key="1">
    <source>
        <dbReference type="EMBL" id="ORE01491.1"/>
    </source>
</evidence>
<dbReference type="VEuPathDB" id="FungiDB:BCV72DRAFT_217193"/>
<name>A0A1X0QP18_RHIZD</name>
<evidence type="ECO:0008006" key="2">
    <source>
        <dbReference type="Google" id="ProtNLM"/>
    </source>
</evidence>
<sequence length="126" mass="14647">LIIMIYNNRKAFKLLSLNGNSFFKVSKPSTQKQFIQHIRSYNPTFVALQEVDNSDNPSSHFDLLHQQFVCHQSLWTQYCGLVCFDPSFSITRIPIPEDARCLLAPVTYINDFISLSLFLLFTLRRI</sequence>
<dbReference type="EMBL" id="KV922129">
    <property type="protein sequence ID" value="ORE01491.1"/>
    <property type="molecule type" value="Genomic_DNA"/>
</dbReference>
<dbReference type="SUPFAM" id="SSF56219">
    <property type="entry name" value="DNase I-like"/>
    <property type="match status" value="1"/>
</dbReference>
<dbReference type="Gene3D" id="3.60.10.10">
    <property type="entry name" value="Endonuclease/exonuclease/phosphatase"/>
    <property type="match status" value="1"/>
</dbReference>
<dbReference type="AlphaFoldDB" id="A0A1X0QP18"/>
<dbReference type="InterPro" id="IPR036691">
    <property type="entry name" value="Endo/exonu/phosph_ase_sf"/>
</dbReference>
<protein>
    <recommendedName>
        <fullName evidence="2">Endonuclease/exonuclease/phosphatase domain-containing protein</fullName>
    </recommendedName>
</protein>
<dbReference type="OrthoDB" id="2443300at2759"/>
<proteinExistence type="predicted"/>
<dbReference type="Proteomes" id="UP000242414">
    <property type="component" value="Unassembled WGS sequence"/>
</dbReference>
<feature type="non-terminal residue" evidence="1">
    <location>
        <position position="1"/>
    </location>
</feature>
<organism evidence="1">
    <name type="scientific">Rhizopus microsporus var. microsporus</name>
    <dbReference type="NCBI Taxonomy" id="86635"/>
    <lineage>
        <taxon>Eukaryota</taxon>
        <taxon>Fungi</taxon>
        <taxon>Fungi incertae sedis</taxon>
        <taxon>Mucoromycota</taxon>
        <taxon>Mucoromycotina</taxon>
        <taxon>Mucoromycetes</taxon>
        <taxon>Mucorales</taxon>
        <taxon>Mucorineae</taxon>
        <taxon>Rhizopodaceae</taxon>
        <taxon>Rhizopus</taxon>
    </lineage>
</organism>